<organism evidence="6 7">
    <name type="scientific">Dorea hominis</name>
    <dbReference type="NCBI Taxonomy" id="2763040"/>
    <lineage>
        <taxon>Bacteria</taxon>
        <taxon>Bacillati</taxon>
        <taxon>Bacillota</taxon>
        <taxon>Clostridia</taxon>
        <taxon>Lachnospirales</taxon>
        <taxon>Lachnospiraceae</taxon>
        <taxon>Dorea</taxon>
    </lineage>
</organism>
<dbReference type="EMBL" id="JACOOY010000002">
    <property type="protein sequence ID" value="MBC5663961.1"/>
    <property type="molecule type" value="Genomic_DNA"/>
</dbReference>
<dbReference type="InterPro" id="IPR000847">
    <property type="entry name" value="LysR_HTH_N"/>
</dbReference>
<dbReference type="InterPro" id="IPR036388">
    <property type="entry name" value="WH-like_DNA-bd_sf"/>
</dbReference>
<evidence type="ECO:0000259" key="5">
    <source>
        <dbReference type="PROSITE" id="PS50931"/>
    </source>
</evidence>
<dbReference type="Proteomes" id="UP000647235">
    <property type="component" value="Unassembled WGS sequence"/>
</dbReference>
<dbReference type="PRINTS" id="PR00039">
    <property type="entry name" value="HTHLYSR"/>
</dbReference>
<evidence type="ECO:0000256" key="2">
    <source>
        <dbReference type="ARBA" id="ARBA00023015"/>
    </source>
</evidence>
<reference evidence="6 7" key="1">
    <citation type="submission" date="2020-08" db="EMBL/GenBank/DDBJ databases">
        <title>Genome public.</title>
        <authorList>
            <person name="Liu C."/>
            <person name="Sun Q."/>
        </authorList>
    </citation>
    <scope>NUCLEOTIDE SEQUENCE [LARGE SCALE GENOMIC DNA]</scope>
    <source>
        <strain evidence="6 7">NSJ-36</strain>
    </source>
</reference>
<dbReference type="InterPro" id="IPR005119">
    <property type="entry name" value="LysR_subst-bd"/>
</dbReference>
<feature type="domain" description="HTH lysR-type" evidence="5">
    <location>
        <begin position="18"/>
        <end position="60"/>
    </location>
</feature>
<protein>
    <submittedName>
        <fullName evidence="6">LysR family transcriptional regulator</fullName>
    </submittedName>
</protein>
<gene>
    <name evidence="6" type="ORF">H8S07_01495</name>
</gene>
<accession>A0ABR7ERI2</accession>
<dbReference type="PANTHER" id="PTHR30126">
    <property type="entry name" value="HTH-TYPE TRANSCRIPTIONAL REGULATOR"/>
    <property type="match status" value="1"/>
</dbReference>
<dbReference type="SUPFAM" id="SSF46785">
    <property type="entry name" value="Winged helix' DNA-binding domain"/>
    <property type="match status" value="1"/>
</dbReference>
<dbReference type="PROSITE" id="PS50931">
    <property type="entry name" value="HTH_LYSR"/>
    <property type="match status" value="1"/>
</dbReference>
<keyword evidence="2" id="KW-0805">Transcription regulation</keyword>
<comment type="similarity">
    <text evidence="1">Belongs to the LysR transcriptional regulatory family.</text>
</comment>
<keyword evidence="4" id="KW-0804">Transcription</keyword>
<dbReference type="Pfam" id="PF03466">
    <property type="entry name" value="LysR_substrate"/>
    <property type="match status" value="1"/>
</dbReference>
<dbReference type="CDD" id="cd05466">
    <property type="entry name" value="PBP2_LTTR_substrate"/>
    <property type="match status" value="1"/>
</dbReference>
<keyword evidence="7" id="KW-1185">Reference proteome</keyword>
<keyword evidence="3" id="KW-0238">DNA-binding</keyword>
<proteinExistence type="inferred from homology"/>
<evidence type="ECO:0000256" key="1">
    <source>
        <dbReference type="ARBA" id="ARBA00009437"/>
    </source>
</evidence>
<sequence>MDITYDYYRIFYYVTTYKSFSKAAKVLGSNQPNITHFMNNLENQLGCRLFVRSNRGVTLTQEGELLYQHVRIAYQQLHAAEVELAGKRSMESGSVTISASEIALHLRLLPVLTKFHKSYPNIQLHLLNHSTPRAIRAVKEGQADLAIVTTPLKAQKPLKVMPLMKFREIAVGSPAFCLDILGKERDSQVHLKEIASHPIVSLEKDSTSYKFYSEWFMEQNLIFTPNTEVETMDQILPLISCGLGIGFLPELYVKPAIESGKLQMISLYEKIPEREICLVENMNFPPGIAEEAFKHLLL</sequence>
<dbReference type="InterPro" id="IPR036390">
    <property type="entry name" value="WH_DNA-bd_sf"/>
</dbReference>
<evidence type="ECO:0000256" key="4">
    <source>
        <dbReference type="ARBA" id="ARBA00023163"/>
    </source>
</evidence>
<comment type="caution">
    <text evidence="6">The sequence shown here is derived from an EMBL/GenBank/DDBJ whole genome shotgun (WGS) entry which is preliminary data.</text>
</comment>
<dbReference type="Gene3D" id="3.40.190.10">
    <property type="entry name" value="Periplasmic binding protein-like II"/>
    <property type="match status" value="2"/>
</dbReference>
<dbReference type="Gene3D" id="1.10.10.10">
    <property type="entry name" value="Winged helix-like DNA-binding domain superfamily/Winged helix DNA-binding domain"/>
    <property type="match status" value="1"/>
</dbReference>
<evidence type="ECO:0000313" key="7">
    <source>
        <dbReference type="Proteomes" id="UP000647235"/>
    </source>
</evidence>
<name>A0ABR7ERI2_9FIRM</name>
<dbReference type="PANTHER" id="PTHR30126:SF64">
    <property type="entry name" value="HTH-TYPE TRANSCRIPTIONAL REGULATOR CITR"/>
    <property type="match status" value="1"/>
</dbReference>
<dbReference type="Pfam" id="PF00126">
    <property type="entry name" value="HTH_1"/>
    <property type="match status" value="1"/>
</dbReference>
<dbReference type="RefSeq" id="WP_186855288.1">
    <property type="nucleotide sequence ID" value="NZ_JACOOY010000002.1"/>
</dbReference>
<evidence type="ECO:0000313" key="6">
    <source>
        <dbReference type="EMBL" id="MBC5663961.1"/>
    </source>
</evidence>
<evidence type="ECO:0000256" key="3">
    <source>
        <dbReference type="ARBA" id="ARBA00023125"/>
    </source>
</evidence>
<dbReference type="SUPFAM" id="SSF53850">
    <property type="entry name" value="Periplasmic binding protein-like II"/>
    <property type="match status" value="1"/>
</dbReference>